<accession>A0AC34PV04</accession>
<reference evidence="2" key="1">
    <citation type="submission" date="2022-11" db="UniProtKB">
        <authorList>
            <consortium name="WormBaseParasite"/>
        </authorList>
    </citation>
    <scope>IDENTIFICATION</scope>
</reference>
<dbReference type="WBParaSite" id="JU765_v2.g10222.t1">
    <property type="protein sequence ID" value="JU765_v2.g10222.t1"/>
    <property type="gene ID" value="JU765_v2.g10222"/>
</dbReference>
<evidence type="ECO:0000313" key="1">
    <source>
        <dbReference type="Proteomes" id="UP000887576"/>
    </source>
</evidence>
<organism evidence="1 2">
    <name type="scientific">Panagrolaimus sp. JU765</name>
    <dbReference type="NCBI Taxonomy" id="591449"/>
    <lineage>
        <taxon>Eukaryota</taxon>
        <taxon>Metazoa</taxon>
        <taxon>Ecdysozoa</taxon>
        <taxon>Nematoda</taxon>
        <taxon>Chromadorea</taxon>
        <taxon>Rhabditida</taxon>
        <taxon>Tylenchina</taxon>
        <taxon>Panagrolaimomorpha</taxon>
        <taxon>Panagrolaimoidea</taxon>
        <taxon>Panagrolaimidae</taxon>
        <taxon>Panagrolaimus</taxon>
    </lineage>
</organism>
<evidence type="ECO:0000313" key="2">
    <source>
        <dbReference type="WBParaSite" id="JU765_v2.g10222.t1"/>
    </source>
</evidence>
<dbReference type="Proteomes" id="UP000887576">
    <property type="component" value="Unplaced"/>
</dbReference>
<sequence length="75" mass="8603">MEKSLRDKYLPTLLTINISSEKTTLKFHNGEPLLFLSKNNELFQTAIEHNIVVLFTGPCAMTDSQGYKFNKNIVR</sequence>
<name>A0AC34PV04_9BILA</name>
<protein>
    <submittedName>
        <fullName evidence="2">Uncharacterized protein</fullName>
    </submittedName>
</protein>
<proteinExistence type="predicted"/>